<comment type="subcellular location">
    <subcellularLocation>
        <location evidence="2">Cytoplasm</location>
    </subcellularLocation>
    <subcellularLocation>
        <location evidence="1">Nucleus</location>
    </subcellularLocation>
</comment>
<dbReference type="Pfam" id="PF01424">
    <property type="entry name" value="R3H"/>
    <property type="match status" value="1"/>
</dbReference>
<dbReference type="GO" id="GO:0005737">
    <property type="term" value="C:cytoplasm"/>
    <property type="evidence" value="ECO:0007669"/>
    <property type="project" value="UniProtKB-SubCell"/>
</dbReference>
<evidence type="ECO:0000256" key="3">
    <source>
        <dbReference type="ARBA" id="ARBA00010306"/>
    </source>
</evidence>
<dbReference type="OrthoDB" id="21470at2759"/>
<sequence>METIIYFTPRKGCDSSELKKRKRDIRNTQTIANISEKVPQTTKPVGCGGLAMRKKRGRGGWNGPSRGAHGGRGGGAPGFWRHPPNPSAHAMDSFPIVSNAFSMQDEARNTSREYLEWDGDDRLRDRPVKFISGGMIDPLKVVQSEPPVAPPSRPTAPEALAAPDDRAISEPPRTEEGPTPTSSSDLFFVDTSGDKSLRSSDAPKAELKPQSHDSDHETDSSEEVILFKGRSAAPRPVPTTITVHEMQREIEIVARMQAQRLQAKPAPDEQSAAESSTMPPMAPSSASNKSGASDRPVSFDAILQDSDLEDEALKDYLENMEGLEDLIAQHKAFAARDIGGSDGDMVVQPEGDSGGNSDTDADSDADSDNGVTGDGDPADLSEDKDSPPPDIDDEELARLLAKQESFGMHGDELILFDEAAAWSVRSPRSRRKGPQAFLKENNPADNAAAVADVLDDLDLVMDCDRTNPLRKKPKGKHGAANFDVADEDLNAIVEATFEKDRLKKKERKQEREELRAKGLLGKHPNPDDPRVKYVDGINIDELRQEFSTFLITGDQICTLPPMDPSARKIVHEIALGLHVKSKSTGKGVQRRPVLHRTKATPAYSEDAIEKAFHRVNRRFFHRADKQRKSGRGGGGGGGGSGGGRSAGGFGAVGCRDGEVVGGSAPELGETNKGRTMLEKMGWSKGMGLGALDNKGILEPVAHVMKVSKAGLG</sequence>
<feature type="region of interest" description="Disordered" evidence="9">
    <location>
        <begin position="40"/>
        <end position="92"/>
    </location>
</feature>
<dbReference type="InterPro" id="IPR036867">
    <property type="entry name" value="R3H_dom_sf"/>
</dbReference>
<evidence type="ECO:0000256" key="5">
    <source>
        <dbReference type="ARBA" id="ARBA00022490"/>
    </source>
</evidence>
<dbReference type="GeneID" id="20345716"/>
<dbReference type="InterPro" id="IPR034082">
    <property type="entry name" value="R3H_G-patch"/>
</dbReference>
<feature type="compositionally biased region" description="Gly residues" evidence="9">
    <location>
        <begin position="631"/>
        <end position="648"/>
    </location>
</feature>
<dbReference type="HOGENOM" id="CLU_007254_0_0_1"/>
<feature type="region of interest" description="Disordered" evidence="9">
    <location>
        <begin position="339"/>
        <end position="399"/>
    </location>
</feature>
<dbReference type="InterPro" id="IPR051189">
    <property type="entry name" value="Splicing_assoc_domain"/>
</dbReference>
<reference evidence="12" key="2">
    <citation type="submission" date="2010-07" db="EMBL/GenBank/DDBJ databases">
        <authorList>
            <consortium name="The Broad Institute Genome Sequencing Platform"/>
            <consortium name="Broad Institute Genome Sequencing Center for Infectious Disease"/>
            <person name="Ma L.-J."/>
            <person name="Dead R."/>
            <person name="Young S."/>
            <person name="Zeng Q."/>
            <person name="Koehrsen M."/>
            <person name="Alvarado L."/>
            <person name="Berlin A."/>
            <person name="Chapman S.B."/>
            <person name="Chen Z."/>
            <person name="Freedman E."/>
            <person name="Gellesch M."/>
            <person name="Goldberg J."/>
            <person name="Griggs A."/>
            <person name="Gujja S."/>
            <person name="Heilman E.R."/>
            <person name="Heiman D."/>
            <person name="Hepburn T."/>
            <person name="Howarth C."/>
            <person name="Jen D."/>
            <person name="Larson L."/>
            <person name="Mehta T."/>
            <person name="Neiman D."/>
            <person name="Pearson M."/>
            <person name="Roberts A."/>
            <person name="Saif S."/>
            <person name="Shea T."/>
            <person name="Shenoy N."/>
            <person name="Sisk P."/>
            <person name="Stolte C."/>
            <person name="Sykes S."/>
            <person name="Walk T."/>
            <person name="White J."/>
            <person name="Yandava C."/>
            <person name="Haas B."/>
            <person name="Nusbaum C."/>
            <person name="Birren B."/>
        </authorList>
    </citation>
    <scope>NUCLEOTIDE SEQUENCE</scope>
    <source>
        <strain evidence="12">R3-111a-1</strain>
    </source>
</reference>
<evidence type="ECO:0000256" key="1">
    <source>
        <dbReference type="ARBA" id="ARBA00004123"/>
    </source>
</evidence>
<name>J3NVE5_GAET3</name>
<dbReference type="InterPro" id="IPR001374">
    <property type="entry name" value="R3H_dom"/>
</dbReference>
<evidence type="ECO:0000313" key="13">
    <source>
        <dbReference type="EnsemblFungi" id="EJT75321"/>
    </source>
</evidence>
<dbReference type="VEuPathDB" id="FungiDB:GGTG_05258"/>
<dbReference type="AlphaFoldDB" id="J3NVE5"/>
<evidence type="ECO:0000259" key="10">
    <source>
        <dbReference type="PROSITE" id="PS50174"/>
    </source>
</evidence>
<proteinExistence type="inferred from homology"/>
<evidence type="ECO:0000256" key="4">
    <source>
        <dbReference type="ARBA" id="ARBA00018964"/>
    </source>
</evidence>
<evidence type="ECO:0000256" key="2">
    <source>
        <dbReference type="ARBA" id="ARBA00004496"/>
    </source>
</evidence>
<gene>
    <name evidence="13" type="primary">20345716</name>
    <name evidence="12" type="ORF">GGTG_05258</name>
</gene>
<dbReference type="GO" id="GO:0003676">
    <property type="term" value="F:nucleic acid binding"/>
    <property type="evidence" value="ECO:0007669"/>
    <property type="project" value="UniProtKB-UniRule"/>
</dbReference>
<dbReference type="GO" id="GO:0005634">
    <property type="term" value="C:nucleus"/>
    <property type="evidence" value="ECO:0007669"/>
    <property type="project" value="UniProtKB-SubCell"/>
</dbReference>
<keyword evidence="14" id="KW-1185">Reference proteome</keyword>
<feature type="region of interest" description="Disordered" evidence="9">
    <location>
        <begin position="256"/>
        <end position="303"/>
    </location>
</feature>
<evidence type="ECO:0000313" key="12">
    <source>
        <dbReference type="EMBL" id="EJT75321.1"/>
    </source>
</evidence>
<evidence type="ECO:0000256" key="9">
    <source>
        <dbReference type="SAM" id="MobiDB-lite"/>
    </source>
</evidence>
<feature type="compositionally biased region" description="Gly residues" evidence="9">
    <location>
        <begin position="68"/>
        <end position="77"/>
    </location>
</feature>
<accession>J3NVE5</accession>
<organism evidence="12">
    <name type="scientific">Gaeumannomyces tritici (strain R3-111a-1)</name>
    <name type="common">Wheat and barley take-all root rot fungus</name>
    <name type="synonym">Gaeumannomyces graminis var. tritici</name>
    <dbReference type="NCBI Taxonomy" id="644352"/>
    <lineage>
        <taxon>Eukaryota</taxon>
        <taxon>Fungi</taxon>
        <taxon>Dikarya</taxon>
        <taxon>Ascomycota</taxon>
        <taxon>Pezizomycotina</taxon>
        <taxon>Sordariomycetes</taxon>
        <taxon>Sordariomycetidae</taxon>
        <taxon>Magnaporthales</taxon>
        <taxon>Magnaporthaceae</taxon>
        <taxon>Gaeumannomyces</taxon>
    </lineage>
</organism>
<evidence type="ECO:0000256" key="8">
    <source>
        <dbReference type="ARBA" id="ARBA00023242"/>
    </source>
</evidence>
<feature type="region of interest" description="Disordered" evidence="9">
    <location>
        <begin position="141"/>
        <end position="240"/>
    </location>
</feature>
<evidence type="ECO:0000256" key="6">
    <source>
        <dbReference type="ARBA" id="ARBA00022664"/>
    </source>
</evidence>
<feature type="compositionally biased region" description="Basic and acidic residues" evidence="9">
    <location>
        <begin position="163"/>
        <end position="176"/>
    </location>
</feature>
<dbReference type="Pfam" id="PF01585">
    <property type="entry name" value="G-patch"/>
    <property type="match status" value="1"/>
</dbReference>
<evidence type="ECO:0000256" key="7">
    <source>
        <dbReference type="ARBA" id="ARBA00023187"/>
    </source>
</evidence>
<dbReference type="eggNOG" id="KOG0154">
    <property type="taxonomic scope" value="Eukaryota"/>
</dbReference>
<reference evidence="13" key="4">
    <citation type="journal article" date="2015" name="G3 (Bethesda)">
        <title>Genome sequences of three phytopathogenic species of the Magnaporthaceae family of fungi.</title>
        <authorList>
            <person name="Okagaki L.H."/>
            <person name="Nunes C.C."/>
            <person name="Sailsbery J."/>
            <person name="Clay B."/>
            <person name="Brown D."/>
            <person name="John T."/>
            <person name="Oh Y."/>
            <person name="Young N."/>
            <person name="Fitzgerald M."/>
            <person name="Haas B.J."/>
            <person name="Zeng Q."/>
            <person name="Young S."/>
            <person name="Adiconis X."/>
            <person name="Fan L."/>
            <person name="Levin J.Z."/>
            <person name="Mitchell T.K."/>
            <person name="Okubara P.A."/>
            <person name="Farman M.L."/>
            <person name="Kohn L.M."/>
            <person name="Birren B."/>
            <person name="Ma L.-J."/>
            <person name="Dean R.A."/>
        </authorList>
    </citation>
    <scope>NUCLEOTIDE SEQUENCE</scope>
    <source>
        <strain evidence="13">R3-111a-1</strain>
    </source>
</reference>
<feature type="region of interest" description="Disordered" evidence="9">
    <location>
        <begin position="503"/>
        <end position="527"/>
    </location>
</feature>
<keyword evidence="5" id="KW-0963">Cytoplasm</keyword>
<dbReference type="RefSeq" id="XP_009221321.1">
    <property type="nucleotide sequence ID" value="XM_009223057.1"/>
</dbReference>
<feature type="region of interest" description="Disordered" evidence="9">
    <location>
        <begin position="620"/>
        <end position="648"/>
    </location>
</feature>
<dbReference type="GO" id="GO:0006397">
    <property type="term" value="P:mRNA processing"/>
    <property type="evidence" value="ECO:0007669"/>
    <property type="project" value="UniProtKB-KW"/>
</dbReference>
<evidence type="ECO:0000259" key="11">
    <source>
        <dbReference type="PROSITE" id="PS51061"/>
    </source>
</evidence>
<feature type="domain" description="G-patch" evidence="10">
    <location>
        <begin position="669"/>
        <end position="712"/>
    </location>
</feature>
<dbReference type="PROSITE" id="PS50174">
    <property type="entry name" value="G_PATCH"/>
    <property type="match status" value="1"/>
</dbReference>
<evidence type="ECO:0000313" key="14">
    <source>
        <dbReference type="Proteomes" id="UP000006039"/>
    </source>
</evidence>
<dbReference type="Gene3D" id="3.30.1370.50">
    <property type="entry name" value="R3H-like domain"/>
    <property type="match status" value="1"/>
</dbReference>
<feature type="domain" description="R3H" evidence="11">
    <location>
        <begin position="536"/>
        <end position="598"/>
    </location>
</feature>
<comment type="similarity">
    <text evidence="3">Belongs to the SQS1 family.</text>
</comment>
<dbReference type="PROSITE" id="PS51061">
    <property type="entry name" value="R3H"/>
    <property type="match status" value="1"/>
</dbReference>
<protein>
    <recommendedName>
        <fullName evidence="4">Protein SQS1</fullName>
    </recommendedName>
</protein>
<dbReference type="SUPFAM" id="SSF82708">
    <property type="entry name" value="R3H domain"/>
    <property type="match status" value="1"/>
</dbReference>
<dbReference type="InterPro" id="IPR000467">
    <property type="entry name" value="G_patch_dom"/>
</dbReference>
<dbReference type="EnsemblFungi" id="EJT75321">
    <property type="protein sequence ID" value="EJT75321"/>
    <property type="gene ID" value="GGTG_05258"/>
</dbReference>
<dbReference type="STRING" id="644352.J3NVE5"/>
<reference evidence="14" key="1">
    <citation type="submission" date="2010-07" db="EMBL/GenBank/DDBJ databases">
        <title>The genome sequence of Gaeumannomyces graminis var. tritici strain R3-111a-1.</title>
        <authorList>
            <consortium name="The Broad Institute Genome Sequencing Platform"/>
            <person name="Ma L.-J."/>
            <person name="Dead R."/>
            <person name="Young S."/>
            <person name="Zeng Q."/>
            <person name="Koehrsen M."/>
            <person name="Alvarado L."/>
            <person name="Berlin A."/>
            <person name="Chapman S.B."/>
            <person name="Chen Z."/>
            <person name="Freedman E."/>
            <person name="Gellesch M."/>
            <person name="Goldberg J."/>
            <person name="Griggs A."/>
            <person name="Gujja S."/>
            <person name="Heilman E.R."/>
            <person name="Heiman D."/>
            <person name="Hepburn T."/>
            <person name="Howarth C."/>
            <person name="Jen D."/>
            <person name="Larson L."/>
            <person name="Mehta T."/>
            <person name="Neiman D."/>
            <person name="Pearson M."/>
            <person name="Roberts A."/>
            <person name="Saif S."/>
            <person name="Shea T."/>
            <person name="Shenoy N."/>
            <person name="Sisk P."/>
            <person name="Stolte C."/>
            <person name="Sykes S."/>
            <person name="Walk T."/>
            <person name="White J."/>
            <person name="Yandava C."/>
            <person name="Haas B."/>
            <person name="Nusbaum C."/>
            <person name="Birren B."/>
        </authorList>
    </citation>
    <scope>NUCLEOTIDE SEQUENCE [LARGE SCALE GENOMIC DNA]</scope>
    <source>
        <strain evidence="14">R3-111a-1</strain>
    </source>
</reference>
<reference evidence="13" key="5">
    <citation type="submission" date="2018-04" db="UniProtKB">
        <authorList>
            <consortium name="EnsemblFungi"/>
        </authorList>
    </citation>
    <scope>IDENTIFICATION</scope>
    <source>
        <strain evidence="13">R3-111a-1</strain>
    </source>
</reference>
<dbReference type="EMBL" id="GL385397">
    <property type="protein sequence ID" value="EJT75321.1"/>
    <property type="molecule type" value="Genomic_DNA"/>
</dbReference>
<dbReference type="GO" id="GO:0008380">
    <property type="term" value="P:RNA splicing"/>
    <property type="evidence" value="ECO:0007669"/>
    <property type="project" value="UniProtKB-KW"/>
</dbReference>
<feature type="compositionally biased region" description="Low complexity" evidence="9">
    <location>
        <begin position="272"/>
        <end position="287"/>
    </location>
</feature>
<reference evidence="12" key="3">
    <citation type="submission" date="2010-09" db="EMBL/GenBank/DDBJ databases">
        <title>Annotation of Gaeumannomyces graminis var. tritici R3-111a-1.</title>
        <authorList>
            <consortium name="The Broad Institute Genome Sequencing Platform"/>
            <person name="Ma L.-J."/>
            <person name="Dead R."/>
            <person name="Young S.K."/>
            <person name="Zeng Q."/>
            <person name="Gargeya S."/>
            <person name="Fitzgerald M."/>
            <person name="Haas B."/>
            <person name="Abouelleil A."/>
            <person name="Alvarado L."/>
            <person name="Arachchi H.M."/>
            <person name="Berlin A."/>
            <person name="Brown A."/>
            <person name="Chapman S.B."/>
            <person name="Chen Z."/>
            <person name="Dunbar C."/>
            <person name="Freedman E."/>
            <person name="Gearin G."/>
            <person name="Gellesch M."/>
            <person name="Goldberg J."/>
            <person name="Griggs A."/>
            <person name="Gujja S."/>
            <person name="Heiman D."/>
            <person name="Howarth C."/>
            <person name="Larson L."/>
            <person name="Lui A."/>
            <person name="MacDonald P.J.P."/>
            <person name="Mehta T."/>
            <person name="Montmayeur A."/>
            <person name="Murphy C."/>
            <person name="Neiman D."/>
            <person name="Pearson M."/>
            <person name="Priest M."/>
            <person name="Roberts A."/>
            <person name="Saif S."/>
            <person name="Shea T."/>
            <person name="Shenoy N."/>
            <person name="Sisk P."/>
            <person name="Stolte C."/>
            <person name="Sykes S."/>
            <person name="Yandava C."/>
            <person name="Wortman J."/>
            <person name="Nusbaum C."/>
            <person name="Birren B."/>
        </authorList>
    </citation>
    <scope>NUCLEOTIDE SEQUENCE</scope>
    <source>
        <strain evidence="12">R3-111a-1</strain>
    </source>
</reference>
<dbReference type="PANTHER" id="PTHR14195">
    <property type="entry name" value="G PATCH DOMAIN CONTAINING PROTEIN 2"/>
    <property type="match status" value="1"/>
</dbReference>
<keyword evidence="8" id="KW-0539">Nucleus</keyword>
<dbReference type="Proteomes" id="UP000006039">
    <property type="component" value="Unassembled WGS sequence"/>
</dbReference>
<keyword evidence="6" id="KW-0507">mRNA processing</keyword>
<keyword evidence="7" id="KW-0508">mRNA splicing</keyword>
<feature type="compositionally biased region" description="Basic and acidic residues" evidence="9">
    <location>
        <begin position="192"/>
        <end position="219"/>
    </location>
</feature>
<feature type="compositionally biased region" description="Basic and acidic residues" evidence="9">
    <location>
        <begin position="503"/>
        <end position="516"/>
    </location>
</feature>
<dbReference type="SMART" id="SM00443">
    <property type="entry name" value="G_patch"/>
    <property type="match status" value="1"/>
</dbReference>
<dbReference type="CDD" id="cd02646">
    <property type="entry name" value="R3H_G-patch"/>
    <property type="match status" value="1"/>
</dbReference>